<dbReference type="EMBL" id="UINC01229188">
    <property type="protein sequence ID" value="SVE60802.1"/>
    <property type="molecule type" value="Genomic_DNA"/>
</dbReference>
<organism evidence="1">
    <name type="scientific">marine metagenome</name>
    <dbReference type="NCBI Taxonomy" id="408172"/>
    <lineage>
        <taxon>unclassified sequences</taxon>
        <taxon>metagenomes</taxon>
        <taxon>ecological metagenomes</taxon>
    </lineage>
</organism>
<evidence type="ECO:0000313" key="1">
    <source>
        <dbReference type="EMBL" id="SVE60802.1"/>
    </source>
</evidence>
<dbReference type="AlphaFoldDB" id="A0A383EV38"/>
<gene>
    <name evidence="1" type="ORF">METZ01_LOCUS513656</name>
</gene>
<reference evidence="1" key="1">
    <citation type="submission" date="2018-05" db="EMBL/GenBank/DDBJ databases">
        <authorList>
            <person name="Lanie J.A."/>
            <person name="Ng W.-L."/>
            <person name="Kazmierczak K.M."/>
            <person name="Andrzejewski T.M."/>
            <person name="Davidsen T.M."/>
            <person name="Wayne K.J."/>
            <person name="Tettelin H."/>
            <person name="Glass J.I."/>
            <person name="Rusch D."/>
            <person name="Podicherti R."/>
            <person name="Tsui H.-C.T."/>
            <person name="Winkler M.E."/>
        </authorList>
    </citation>
    <scope>NUCLEOTIDE SEQUENCE</scope>
</reference>
<feature type="non-terminal residue" evidence="1">
    <location>
        <position position="25"/>
    </location>
</feature>
<name>A0A383EV38_9ZZZZ</name>
<protein>
    <submittedName>
        <fullName evidence="1">Uncharacterized protein</fullName>
    </submittedName>
</protein>
<proteinExistence type="predicted"/>
<sequence>MKMNNFYNYYISLKVENFDQSTKLC</sequence>
<accession>A0A383EV38</accession>